<organism evidence="2 3">
    <name type="scientific">Pseudooctadecabacter jejudonensis</name>
    <dbReference type="NCBI Taxonomy" id="1391910"/>
    <lineage>
        <taxon>Bacteria</taxon>
        <taxon>Pseudomonadati</taxon>
        <taxon>Pseudomonadota</taxon>
        <taxon>Alphaproteobacteria</taxon>
        <taxon>Rhodobacterales</taxon>
        <taxon>Paracoccaceae</taxon>
        <taxon>Pseudooctadecabacter</taxon>
    </lineage>
</organism>
<evidence type="ECO:0000313" key="2">
    <source>
        <dbReference type="EMBL" id="SLN11015.1"/>
    </source>
</evidence>
<keyword evidence="1" id="KW-0472">Membrane</keyword>
<proteinExistence type="predicted"/>
<protein>
    <submittedName>
        <fullName evidence="2">Uncharacterized protein</fullName>
    </submittedName>
</protein>
<dbReference type="RefSeq" id="WP_085862577.1">
    <property type="nucleotide sequence ID" value="NZ_FWFT01000001.1"/>
</dbReference>
<name>A0A1Y5R7N6_9RHOB</name>
<evidence type="ECO:0000313" key="3">
    <source>
        <dbReference type="Proteomes" id="UP000193623"/>
    </source>
</evidence>
<dbReference type="EMBL" id="FWFT01000001">
    <property type="protein sequence ID" value="SLN11015.1"/>
    <property type="molecule type" value="Genomic_DNA"/>
</dbReference>
<dbReference type="OrthoDB" id="9832115at2"/>
<dbReference type="Proteomes" id="UP000193623">
    <property type="component" value="Unassembled WGS sequence"/>
</dbReference>
<feature type="transmembrane region" description="Helical" evidence="1">
    <location>
        <begin position="6"/>
        <end position="28"/>
    </location>
</feature>
<keyword evidence="1" id="KW-1133">Transmembrane helix</keyword>
<keyword evidence="3" id="KW-1185">Reference proteome</keyword>
<reference evidence="2 3" key="1">
    <citation type="submission" date="2017-03" db="EMBL/GenBank/DDBJ databases">
        <authorList>
            <person name="Afonso C.L."/>
            <person name="Miller P.J."/>
            <person name="Scott M.A."/>
            <person name="Spackman E."/>
            <person name="Goraichik I."/>
            <person name="Dimitrov K.M."/>
            <person name="Suarez D.L."/>
            <person name="Swayne D.E."/>
        </authorList>
    </citation>
    <scope>NUCLEOTIDE SEQUENCE [LARGE SCALE GENOMIC DNA]</scope>
    <source>
        <strain evidence="2 3">CECT 8397</strain>
    </source>
</reference>
<accession>A0A1Y5R7N6</accession>
<feature type="transmembrane region" description="Helical" evidence="1">
    <location>
        <begin position="35"/>
        <end position="55"/>
    </location>
</feature>
<dbReference type="AlphaFoldDB" id="A0A1Y5R7N6"/>
<evidence type="ECO:0000256" key="1">
    <source>
        <dbReference type="SAM" id="Phobius"/>
    </source>
</evidence>
<gene>
    <name evidence="2" type="ORF">PSJ8397_00070</name>
</gene>
<keyword evidence="1" id="KW-0812">Transmembrane</keyword>
<sequence length="272" mass="29555">MGLAYLIIYGGFALLVALVGIAILVALAKGYAKTGLAILAVALAVGIWPAVPSYFDAQSRRAGVEALSFAPGTIDFAGKTVIFVESGSTICGDNVCGHALRHGGLARAFWTGSENLSYHHPDIAWPFDAIAQDPVIHEVEMTAPAEDANGFTYADPVAETRRLPDVDYTVLADESFIAFEYADAFGLAEKLPHTVRFAYMVFEGWPTAGQAPIARLLTVQFHQEPPFVWPVHTQFHYHPPLFENRDRVRAWFCDAPQDDAFFPPDPCAAGGN</sequence>